<accession>A0A4S8M7P1</accession>
<feature type="transmembrane region" description="Helical" evidence="5">
    <location>
        <begin position="106"/>
        <end position="136"/>
    </location>
</feature>
<evidence type="ECO:0000256" key="2">
    <source>
        <dbReference type="ARBA" id="ARBA00022692"/>
    </source>
</evidence>
<dbReference type="Proteomes" id="UP000297245">
    <property type="component" value="Unassembled WGS sequence"/>
</dbReference>
<gene>
    <name evidence="6" type="ORF">K435DRAFT_795803</name>
</gene>
<keyword evidence="2 5" id="KW-0812">Transmembrane</keyword>
<feature type="transmembrane region" description="Helical" evidence="5">
    <location>
        <begin position="77"/>
        <end position="100"/>
    </location>
</feature>
<dbReference type="GO" id="GO:0022857">
    <property type="term" value="F:transmembrane transporter activity"/>
    <property type="evidence" value="ECO:0007669"/>
    <property type="project" value="TreeGrafter"/>
</dbReference>
<dbReference type="InterPro" id="IPR036259">
    <property type="entry name" value="MFS_trans_sf"/>
</dbReference>
<evidence type="ECO:0000313" key="6">
    <source>
        <dbReference type="EMBL" id="THU98344.1"/>
    </source>
</evidence>
<evidence type="ECO:0000313" key="7">
    <source>
        <dbReference type="Proteomes" id="UP000297245"/>
    </source>
</evidence>
<feature type="transmembrane region" description="Helical" evidence="5">
    <location>
        <begin position="48"/>
        <end position="65"/>
    </location>
</feature>
<evidence type="ECO:0000256" key="3">
    <source>
        <dbReference type="ARBA" id="ARBA00022989"/>
    </source>
</evidence>
<organism evidence="6 7">
    <name type="scientific">Dendrothele bispora (strain CBS 962.96)</name>
    <dbReference type="NCBI Taxonomy" id="1314807"/>
    <lineage>
        <taxon>Eukaryota</taxon>
        <taxon>Fungi</taxon>
        <taxon>Dikarya</taxon>
        <taxon>Basidiomycota</taxon>
        <taxon>Agaricomycotina</taxon>
        <taxon>Agaricomycetes</taxon>
        <taxon>Agaricomycetidae</taxon>
        <taxon>Agaricales</taxon>
        <taxon>Agaricales incertae sedis</taxon>
        <taxon>Dendrothele</taxon>
    </lineage>
</organism>
<dbReference type="GO" id="GO:0005886">
    <property type="term" value="C:plasma membrane"/>
    <property type="evidence" value="ECO:0007669"/>
    <property type="project" value="TreeGrafter"/>
</dbReference>
<evidence type="ECO:0008006" key="8">
    <source>
        <dbReference type="Google" id="ProtNLM"/>
    </source>
</evidence>
<feature type="transmembrane region" description="Helical" evidence="5">
    <location>
        <begin position="178"/>
        <end position="207"/>
    </location>
</feature>
<reference evidence="6 7" key="1">
    <citation type="journal article" date="2019" name="Nat. Ecol. Evol.">
        <title>Megaphylogeny resolves global patterns of mushroom evolution.</title>
        <authorList>
            <person name="Varga T."/>
            <person name="Krizsan K."/>
            <person name="Foldi C."/>
            <person name="Dima B."/>
            <person name="Sanchez-Garcia M."/>
            <person name="Sanchez-Ramirez S."/>
            <person name="Szollosi G.J."/>
            <person name="Szarkandi J.G."/>
            <person name="Papp V."/>
            <person name="Albert L."/>
            <person name="Andreopoulos W."/>
            <person name="Angelini C."/>
            <person name="Antonin V."/>
            <person name="Barry K.W."/>
            <person name="Bougher N.L."/>
            <person name="Buchanan P."/>
            <person name="Buyck B."/>
            <person name="Bense V."/>
            <person name="Catcheside P."/>
            <person name="Chovatia M."/>
            <person name="Cooper J."/>
            <person name="Damon W."/>
            <person name="Desjardin D."/>
            <person name="Finy P."/>
            <person name="Geml J."/>
            <person name="Haridas S."/>
            <person name="Hughes K."/>
            <person name="Justo A."/>
            <person name="Karasinski D."/>
            <person name="Kautmanova I."/>
            <person name="Kiss B."/>
            <person name="Kocsube S."/>
            <person name="Kotiranta H."/>
            <person name="LaButti K.M."/>
            <person name="Lechner B.E."/>
            <person name="Liimatainen K."/>
            <person name="Lipzen A."/>
            <person name="Lukacs Z."/>
            <person name="Mihaltcheva S."/>
            <person name="Morgado L.N."/>
            <person name="Niskanen T."/>
            <person name="Noordeloos M.E."/>
            <person name="Ohm R.A."/>
            <person name="Ortiz-Santana B."/>
            <person name="Ovrebo C."/>
            <person name="Racz N."/>
            <person name="Riley R."/>
            <person name="Savchenko A."/>
            <person name="Shiryaev A."/>
            <person name="Soop K."/>
            <person name="Spirin V."/>
            <person name="Szebenyi C."/>
            <person name="Tomsovsky M."/>
            <person name="Tulloss R.E."/>
            <person name="Uehling J."/>
            <person name="Grigoriev I.V."/>
            <person name="Vagvolgyi C."/>
            <person name="Papp T."/>
            <person name="Martin F.M."/>
            <person name="Miettinen O."/>
            <person name="Hibbett D.S."/>
            <person name="Nagy L.G."/>
        </authorList>
    </citation>
    <scope>NUCLEOTIDE SEQUENCE [LARGE SCALE GENOMIC DNA]</scope>
    <source>
        <strain evidence="6 7">CBS 962.96</strain>
    </source>
</reference>
<name>A0A4S8M7P1_DENBC</name>
<dbReference type="OrthoDB" id="10021397at2759"/>
<keyword evidence="7" id="KW-1185">Reference proteome</keyword>
<keyword evidence="4 5" id="KW-0472">Membrane</keyword>
<comment type="subcellular location">
    <subcellularLocation>
        <location evidence="1">Membrane</location>
        <topology evidence="1">Multi-pass membrane protein</topology>
    </subcellularLocation>
</comment>
<keyword evidence="3 5" id="KW-1133">Transmembrane helix</keyword>
<dbReference type="AlphaFoldDB" id="A0A4S8M7P1"/>
<dbReference type="PANTHER" id="PTHR23501:SF102">
    <property type="entry name" value="DRUG TRANSPORTER, PUTATIVE (AFU_ORTHOLOGUE AFUA_3G08530)-RELATED"/>
    <property type="match status" value="1"/>
</dbReference>
<proteinExistence type="predicted"/>
<protein>
    <recommendedName>
        <fullName evidence="8">Major facilitator superfamily (MFS) profile domain-containing protein</fullName>
    </recommendedName>
</protein>
<dbReference type="PANTHER" id="PTHR23501">
    <property type="entry name" value="MAJOR FACILITATOR SUPERFAMILY"/>
    <property type="match status" value="1"/>
</dbReference>
<dbReference type="EMBL" id="ML179138">
    <property type="protein sequence ID" value="THU98344.1"/>
    <property type="molecule type" value="Genomic_DNA"/>
</dbReference>
<evidence type="ECO:0000256" key="5">
    <source>
        <dbReference type="SAM" id="Phobius"/>
    </source>
</evidence>
<dbReference type="SUPFAM" id="SSF103473">
    <property type="entry name" value="MFS general substrate transporter"/>
    <property type="match status" value="1"/>
</dbReference>
<evidence type="ECO:0000256" key="4">
    <source>
        <dbReference type="ARBA" id="ARBA00023136"/>
    </source>
</evidence>
<sequence>MRYDRILFSAVFGVASVVGPLIAGAGHSGLVNPPPRKTLRQYVDEFDFLDLFLIMAGIHSTIAYNTSTLVQMRTTTALLLSVFIHGFGYYMATYCQIMSLSFDSSYFQILGSTVIIAGIEMMPFSFGCSIVAIISGRIVARTGKSRELIWGAYALMTLEFGLMIQLDESSNRAEKELYILVAAIGVALHASMPVAHMATLTAAFGLVRTLSCSVGLSVGNVIFANSLENRLKDVPE</sequence>
<evidence type="ECO:0000256" key="1">
    <source>
        <dbReference type="ARBA" id="ARBA00004141"/>
    </source>
</evidence>